<reference evidence="7 8" key="1">
    <citation type="submission" date="2015-11" db="EMBL/GenBank/DDBJ databases">
        <title>Genomic analysis of 38 Legionella species identifies large and diverse effector repertoires.</title>
        <authorList>
            <person name="Burstein D."/>
            <person name="Amaro F."/>
            <person name="Zusman T."/>
            <person name="Lifshitz Z."/>
            <person name="Cohen O."/>
            <person name="Gilbert J.A."/>
            <person name="Pupko T."/>
            <person name="Shuman H.A."/>
            <person name="Segal G."/>
        </authorList>
    </citation>
    <scope>NUCLEOTIDE SEQUENCE [LARGE SCALE GENOMIC DNA]</scope>
    <source>
        <strain evidence="7 8">Oak Ridge-10</strain>
    </source>
</reference>
<evidence type="ECO:0000313" key="8">
    <source>
        <dbReference type="Proteomes" id="UP000054858"/>
    </source>
</evidence>
<comment type="similarity">
    <text evidence="2 6">Belongs to the 4-toluene sulfonate uptake permease (TSUP) (TC 2.A.102) family.</text>
</comment>
<dbReference type="InterPro" id="IPR051598">
    <property type="entry name" value="TSUP/Inactive_protease-like"/>
</dbReference>
<organism evidence="7 8">
    <name type="scientific">Legionella oakridgensis</name>
    <dbReference type="NCBI Taxonomy" id="29423"/>
    <lineage>
        <taxon>Bacteria</taxon>
        <taxon>Pseudomonadati</taxon>
        <taxon>Pseudomonadota</taxon>
        <taxon>Gammaproteobacteria</taxon>
        <taxon>Legionellales</taxon>
        <taxon>Legionellaceae</taxon>
        <taxon>Legionella</taxon>
    </lineage>
</organism>
<feature type="transmembrane region" description="Helical" evidence="6">
    <location>
        <begin position="47"/>
        <end position="63"/>
    </location>
</feature>
<dbReference type="InterPro" id="IPR002781">
    <property type="entry name" value="TM_pro_TauE-like"/>
</dbReference>
<dbReference type="AlphaFoldDB" id="A0A0W0X120"/>
<evidence type="ECO:0000256" key="3">
    <source>
        <dbReference type="ARBA" id="ARBA00022692"/>
    </source>
</evidence>
<comment type="caution">
    <text evidence="7">The sequence shown here is derived from an EMBL/GenBank/DDBJ whole genome shotgun (WGS) entry which is preliminary data.</text>
</comment>
<feature type="transmembrane region" description="Helical" evidence="6">
    <location>
        <begin position="215"/>
        <end position="234"/>
    </location>
</feature>
<feature type="transmembrane region" description="Helical" evidence="6">
    <location>
        <begin position="102"/>
        <end position="124"/>
    </location>
</feature>
<dbReference type="Pfam" id="PF01925">
    <property type="entry name" value="TauE"/>
    <property type="match status" value="1"/>
</dbReference>
<gene>
    <name evidence="7" type="ORF">Loak_1939</name>
</gene>
<dbReference type="PATRIC" id="fig|29423.5.peg.2035"/>
<evidence type="ECO:0000256" key="6">
    <source>
        <dbReference type="RuleBase" id="RU363041"/>
    </source>
</evidence>
<comment type="subcellular location">
    <subcellularLocation>
        <location evidence="6">Cell membrane</location>
        <topology evidence="6">Multi-pass membrane protein</topology>
    </subcellularLocation>
    <subcellularLocation>
        <location evidence="1">Membrane</location>
        <topology evidence="1">Multi-pass membrane protein</topology>
    </subcellularLocation>
</comment>
<dbReference type="RefSeq" id="WP_025384655.1">
    <property type="nucleotide sequence ID" value="NZ_LCUA01000003.1"/>
</dbReference>
<feature type="transmembrane region" description="Helical" evidence="6">
    <location>
        <begin position="191"/>
        <end position="208"/>
    </location>
</feature>
<dbReference type="PANTHER" id="PTHR43701:SF2">
    <property type="entry name" value="MEMBRANE TRANSPORTER PROTEIN YJNA-RELATED"/>
    <property type="match status" value="1"/>
</dbReference>
<name>A0A0W0X120_9GAMM</name>
<keyword evidence="4 6" id="KW-1133">Transmembrane helix</keyword>
<protein>
    <recommendedName>
        <fullName evidence="6">Probable membrane transporter protein</fullName>
    </recommendedName>
</protein>
<dbReference type="EMBL" id="LNYP01000029">
    <property type="protein sequence ID" value="KTD38263.1"/>
    <property type="molecule type" value="Genomic_DNA"/>
</dbReference>
<evidence type="ECO:0000256" key="4">
    <source>
        <dbReference type="ARBA" id="ARBA00022989"/>
    </source>
</evidence>
<dbReference type="Proteomes" id="UP000054858">
    <property type="component" value="Unassembled WGS sequence"/>
</dbReference>
<feature type="transmembrane region" description="Helical" evidence="6">
    <location>
        <begin position="145"/>
        <end position="176"/>
    </location>
</feature>
<dbReference type="GO" id="GO:0005886">
    <property type="term" value="C:plasma membrane"/>
    <property type="evidence" value="ECO:0007669"/>
    <property type="project" value="UniProtKB-SubCell"/>
</dbReference>
<dbReference type="PANTHER" id="PTHR43701">
    <property type="entry name" value="MEMBRANE TRANSPORTER PROTEIN MJ0441-RELATED"/>
    <property type="match status" value="1"/>
</dbReference>
<feature type="transmembrane region" description="Helical" evidence="6">
    <location>
        <begin position="75"/>
        <end position="96"/>
    </location>
</feature>
<sequence length="259" mass="27316">MDLMYPVAGAFTGFIVGLTGVGGGALMTPILLLLFGVAPTAAVATDLWFATITKIAALLIHHREQQVDWQIVRKLWLGSLPAAFVVILALLTGLLTTIHSKFLTTLIGSVILLTAFGLLTKNWLKNHLSRFQSSRAQSFNRKQSLLTIISGIILGVLVSLTSIGAGALGSVALLYLYPARMTPNRLVGTDIAHAIPLALVAGLGYLIGGHVDGSLLFSLLLGSVPAAVLGSIAATRFKHGKLRLCIVAILSVSGLKLMF</sequence>
<keyword evidence="5 6" id="KW-0472">Membrane</keyword>
<evidence type="ECO:0000313" key="7">
    <source>
        <dbReference type="EMBL" id="KTD38263.1"/>
    </source>
</evidence>
<keyword evidence="6" id="KW-1003">Cell membrane</keyword>
<feature type="transmembrane region" description="Helical" evidence="6">
    <location>
        <begin position="7"/>
        <end position="35"/>
    </location>
</feature>
<evidence type="ECO:0000256" key="1">
    <source>
        <dbReference type="ARBA" id="ARBA00004141"/>
    </source>
</evidence>
<proteinExistence type="inferred from homology"/>
<evidence type="ECO:0000256" key="5">
    <source>
        <dbReference type="ARBA" id="ARBA00023136"/>
    </source>
</evidence>
<evidence type="ECO:0000256" key="2">
    <source>
        <dbReference type="ARBA" id="ARBA00009142"/>
    </source>
</evidence>
<accession>A0A0W0X120</accession>
<keyword evidence="3 6" id="KW-0812">Transmembrane</keyword>